<evidence type="ECO:0000313" key="4">
    <source>
        <dbReference type="Proteomes" id="UP000785200"/>
    </source>
</evidence>
<evidence type="ECO:0000313" key="3">
    <source>
        <dbReference type="EMBL" id="KAG0647891.1"/>
    </source>
</evidence>
<protein>
    <submittedName>
        <fullName evidence="3">Heterokaryon incompatibility protein</fullName>
    </submittedName>
</protein>
<name>A0A9P6VH19_9HELO</name>
<dbReference type="Pfam" id="PF06985">
    <property type="entry name" value="HET"/>
    <property type="match status" value="1"/>
</dbReference>
<comment type="caution">
    <text evidence="3">The sequence shown here is derived from an EMBL/GenBank/DDBJ whole genome shotgun (WGS) entry which is preliminary data.</text>
</comment>
<dbReference type="PANTHER" id="PTHR24148">
    <property type="entry name" value="ANKYRIN REPEAT DOMAIN-CONTAINING PROTEIN 39 HOMOLOG-RELATED"/>
    <property type="match status" value="1"/>
</dbReference>
<dbReference type="Proteomes" id="UP000785200">
    <property type="component" value="Unassembled WGS sequence"/>
</dbReference>
<gene>
    <name evidence="3" type="ORF">D0Z07_5669</name>
</gene>
<feature type="region of interest" description="Disordered" evidence="1">
    <location>
        <begin position="1"/>
        <end position="39"/>
    </location>
</feature>
<dbReference type="InterPro" id="IPR052895">
    <property type="entry name" value="HetReg/Transcr_Mod"/>
</dbReference>
<organism evidence="3 4">
    <name type="scientific">Hyphodiscus hymeniophilus</name>
    <dbReference type="NCBI Taxonomy" id="353542"/>
    <lineage>
        <taxon>Eukaryota</taxon>
        <taxon>Fungi</taxon>
        <taxon>Dikarya</taxon>
        <taxon>Ascomycota</taxon>
        <taxon>Pezizomycotina</taxon>
        <taxon>Leotiomycetes</taxon>
        <taxon>Helotiales</taxon>
        <taxon>Hyphodiscaceae</taxon>
        <taxon>Hyphodiscus</taxon>
    </lineage>
</organism>
<dbReference type="InterPro" id="IPR010730">
    <property type="entry name" value="HET"/>
</dbReference>
<feature type="region of interest" description="Disordered" evidence="1">
    <location>
        <begin position="501"/>
        <end position="530"/>
    </location>
</feature>
<reference evidence="3" key="1">
    <citation type="submission" date="2019-07" db="EMBL/GenBank/DDBJ databases">
        <title>Hyphodiscus hymeniophilus genome sequencing and assembly.</title>
        <authorList>
            <person name="Kramer G."/>
            <person name="Nodwell J."/>
        </authorList>
    </citation>
    <scope>NUCLEOTIDE SEQUENCE</scope>
    <source>
        <strain evidence="3">ATCC 34498</strain>
    </source>
</reference>
<feature type="domain" description="Heterokaryon incompatibility" evidence="2">
    <location>
        <begin position="116"/>
        <end position="294"/>
    </location>
</feature>
<sequence length="775" mass="88628">MASSHPLGPSDDRDGASRKRRRLQYGSRSQHQLDDGTSSDLQASLLARKRIDSLRNTIQEDLRNFRDTYVYNSLRADKEQIRILVIEPGKGDDPIKCRLFPGALPNTRDKAGKEPFTALSYFWGEGDPIHEITITSYKTATERLGREEELWQKTFGEHAAGWSESGTIHVRANLYVALKRFRHKEKCVNTWIDALCINQRDLKERSAQVKQMHQLYTYADKVSVWLGDGSGKHAPQPGACFEFLREILDLNPWDTPLDDRMTNAQHQSDLSEDARNIVDLMCNKWFSRRWIIQELALARTADVVYGDEEMLWSDFADAIAIFIRSQDQILPAYSRMLSERASSFAELALTDGWKRLGANALVDFINNLFRRNEAGDIQHRMMTLEGLVSNLLAFEATDPKDTIYAVLSLAKDTYDLSDFDRRLLPDYEKKCLRDVYTDFIHYCVDRSQSLDILMRHWAPFPKLVRDWAPSKSKFNRKESSQSSLLAVAKEMEKLRQEKPLPSWVPSIDHSSHGPPARARRGRSNGDSFVGNSFRTNHKNYSATLELKPDIEFGPRGVDVQAVGAKEYDGLLFVKGLQIGKIKKTTPRSSHGMIFKEAFEIAGFDRECWEENEWWAENVSRVPDAFWRTIVADRGPDGANSPSWYARACIKCLENLRDNGDLRPDDVLDLPKTPSIAKDFMNRVKDVVWERKFVLVDLADQKKTYGLVPARTEENDIVCVLFGCSVPAILRQKEKDGATYFEMVGECFIYGMMDGEAVSGKSWEHPYNDAQCFELH</sequence>
<dbReference type="AlphaFoldDB" id="A0A9P6VH19"/>
<accession>A0A9P6VH19</accession>
<evidence type="ECO:0000259" key="2">
    <source>
        <dbReference type="Pfam" id="PF06985"/>
    </source>
</evidence>
<evidence type="ECO:0000256" key="1">
    <source>
        <dbReference type="SAM" id="MobiDB-lite"/>
    </source>
</evidence>
<dbReference type="EMBL" id="VNKQ01000011">
    <property type="protein sequence ID" value="KAG0647891.1"/>
    <property type="molecule type" value="Genomic_DNA"/>
</dbReference>
<proteinExistence type="predicted"/>
<keyword evidence="4" id="KW-1185">Reference proteome</keyword>
<dbReference type="OrthoDB" id="3477286at2759"/>
<feature type="compositionally biased region" description="Polar residues" evidence="1">
    <location>
        <begin position="26"/>
        <end position="39"/>
    </location>
</feature>
<dbReference type="PANTHER" id="PTHR24148:SF64">
    <property type="entry name" value="HETEROKARYON INCOMPATIBILITY DOMAIN-CONTAINING PROTEIN"/>
    <property type="match status" value="1"/>
</dbReference>